<dbReference type="Proteomes" id="UP001221142">
    <property type="component" value="Unassembled WGS sequence"/>
</dbReference>
<evidence type="ECO:0000313" key="1">
    <source>
        <dbReference type="EMBL" id="KAJ7616009.1"/>
    </source>
</evidence>
<protein>
    <recommendedName>
        <fullName evidence="3">F-box domain-containing protein</fullName>
    </recommendedName>
</protein>
<dbReference type="AlphaFoldDB" id="A0AAD7BBS1"/>
<organism evidence="1 2">
    <name type="scientific">Roridomyces roridus</name>
    <dbReference type="NCBI Taxonomy" id="1738132"/>
    <lineage>
        <taxon>Eukaryota</taxon>
        <taxon>Fungi</taxon>
        <taxon>Dikarya</taxon>
        <taxon>Basidiomycota</taxon>
        <taxon>Agaricomycotina</taxon>
        <taxon>Agaricomycetes</taxon>
        <taxon>Agaricomycetidae</taxon>
        <taxon>Agaricales</taxon>
        <taxon>Marasmiineae</taxon>
        <taxon>Mycenaceae</taxon>
        <taxon>Roridomyces</taxon>
    </lineage>
</organism>
<sequence length="166" mass="19114">MAPKMNHSLILPPELLAEIFHLCDPELSDRNVDLYRAYPMHEFPWVLTHVCRLWRVAALSTPRLWRSLKVDLSVSRTGLLRMVSLFLERSSPCPIKLELSAARMILNALIFERLTATSERWEHLKIVGPIAILKALDPVQGQLPWLRSTFCQRISPSSASYHRPFC</sequence>
<evidence type="ECO:0000313" key="2">
    <source>
        <dbReference type="Proteomes" id="UP001221142"/>
    </source>
</evidence>
<proteinExistence type="predicted"/>
<accession>A0AAD7BBS1</accession>
<reference evidence="1" key="1">
    <citation type="submission" date="2023-03" db="EMBL/GenBank/DDBJ databases">
        <title>Massive genome expansion in bonnet fungi (Mycena s.s.) driven by repeated elements and novel gene families across ecological guilds.</title>
        <authorList>
            <consortium name="Lawrence Berkeley National Laboratory"/>
            <person name="Harder C.B."/>
            <person name="Miyauchi S."/>
            <person name="Viragh M."/>
            <person name="Kuo A."/>
            <person name="Thoen E."/>
            <person name="Andreopoulos B."/>
            <person name="Lu D."/>
            <person name="Skrede I."/>
            <person name="Drula E."/>
            <person name="Henrissat B."/>
            <person name="Morin E."/>
            <person name="Kohler A."/>
            <person name="Barry K."/>
            <person name="LaButti K."/>
            <person name="Morin E."/>
            <person name="Salamov A."/>
            <person name="Lipzen A."/>
            <person name="Mereny Z."/>
            <person name="Hegedus B."/>
            <person name="Baldrian P."/>
            <person name="Stursova M."/>
            <person name="Weitz H."/>
            <person name="Taylor A."/>
            <person name="Grigoriev I.V."/>
            <person name="Nagy L.G."/>
            <person name="Martin F."/>
            <person name="Kauserud H."/>
        </authorList>
    </citation>
    <scope>NUCLEOTIDE SEQUENCE</scope>
    <source>
        <strain evidence="1">9284</strain>
    </source>
</reference>
<evidence type="ECO:0008006" key="3">
    <source>
        <dbReference type="Google" id="ProtNLM"/>
    </source>
</evidence>
<dbReference type="EMBL" id="JARKIF010000023">
    <property type="protein sequence ID" value="KAJ7616009.1"/>
    <property type="molecule type" value="Genomic_DNA"/>
</dbReference>
<comment type="caution">
    <text evidence="1">The sequence shown here is derived from an EMBL/GenBank/DDBJ whole genome shotgun (WGS) entry which is preliminary data.</text>
</comment>
<keyword evidence="2" id="KW-1185">Reference proteome</keyword>
<gene>
    <name evidence="1" type="ORF">FB45DRAFT_935110</name>
</gene>
<name>A0AAD7BBS1_9AGAR</name>